<accession>A0AAV5MBV4</accession>
<organism evidence="1 2">
    <name type="scientific">Rubroshorea leprosula</name>
    <dbReference type="NCBI Taxonomy" id="152421"/>
    <lineage>
        <taxon>Eukaryota</taxon>
        <taxon>Viridiplantae</taxon>
        <taxon>Streptophyta</taxon>
        <taxon>Embryophyta</taxon>
        <taxon>Tracheophyta</taxon>
        <taxon>Spermatophyta</taxon>
        <taxon>Magnoliopsida</taxon>
        <taxon>eudicotyledons</taxon>
        <taxon>Gunneridae</taxon>
        <taxon>Pentapetalae</taxon>
        <taxon>rosids</taxon>
        <taxon>malvids</taxon>
        <taxon>Malvales</taxon>
        <taxon>Dipterocarpaceae</taxon>
        <taxon>Rubroshorea</taxon>
    </lineage>
</organism>
<reference evidence="1 2" key="1">
    <citation type="journal article" date="2021" name="Commun. Biol.">
        <title>The genome of Shorea leprosula (Dipterocarpaceae) highlights the ecological relevance of drought in aseasonal tropical rainforests.</title>
        <authorList>
            <person name="Ng K.K.S."/>
            <person name="Kobayashi M.J."/>
            <person name="Fawcett J.A."/>
            <person name="Hatakeyama M."/>
            <person name="Paape T."/>
            <person name="Ng C.H."/>
            <person name="Ang C.C."/>
            <person name="Tnah L.H."/>
            <person name="Lee C.T."/>
            <person name="Nishiyama T."/>
            <person name="Sese J."/>
            <person name="O'Brien M.J."/>
            <person name="Copetti D."/>
            <person name="Mohd Noor M.I."/>
            <person name="Ong R.C."/>
            <person name="Putra M."/>
            <person name="Sireger I.Z."/>
            <person name="Indrioko S."/>
            <person name="Kosugi Y."/>
            <person name="Izuno A."/>
            <person name="Isagi Y."/>
            <person name="Lee S.L."/>
            <person name="Shimizu K.K."/>
        </authorList>
    </citation>
    <scope>NUCLEOTIDE SEQUENCE [LARGE SCALE GENOMIC DNA]</scope>
    <source>
        <strain evidence="1">214</strain>
    </source>
</reference>
<evidence type="ECO:0000313" key="1">
    <source>
        <dbReference type="EMBL" id="GKV47025.1"/>
    </source>
</evidence>
<evidence type="ECO:0000313" key="2">
    <source>
        <dbReference type="Proteomes" id="UP001054252"/>
    </source>
</evidence>
<comment type="caution">
    <text evidence="1">The sequence shown here is derived from an EMBL/GenBank/DDBJ whole genome shotgun (WGS) entry which is preliminary data.</text>
</comment>
<protein>
    <submittedName>
        <fullName evidence="1">Uncharacterized protein</fullName>
    </submittedName>
</protein>
<dbReference type="Proteomes" id="UP001054252">
    <property type="component" value="Unassembled WGS sequence"/>
</dbReference>
<name>A0AAV5MBV4_9ROSI</name>
<gene>
    <name evidence="1" type="ORF">SLEP1_g53968</name>
</gene>
<proteinExistence type="predicted"/>
<keyword evidence="2" id="KW-1185">Reference proteome</keyword>
<dbReference type="EMBL" id="BPVZ01000220">
    <property type="protein sequence ID" value="GKV47025.1"/>
    <property type="molecule type" value="Genomic_DNA"/>
</dbReference>
<sequence>MLLSSIAKRGYERLFLPTGKERKVDDFALFDVVALFGTLMLLLCSMKEKLLVANGGALEKMHISFASALFLLLLCSVEEGKEDEL</sequence>
<dbReference type="AlphaFoldDB" id="A0AAV5MBV4"/>